<name>A0A3Q9G3B6_9ACTO</name>
<gene>
    <name evidence="2" type="ORF">EJ997_03995</name>
</gene>
<evidence type="ECO:0000313" key="2">
    <source>
        <dbReference type="EMBL" id="AZQ76628.1"/>
    </source>
</evidence>
<accession>A0A3Q9G3B6</accession>
<feature type="transmembrane region" description="Helical" evidence="1">
    <location>
        <begin position="23"/>
        <end position="41"/>
    </location>
</feature>
<evidence type="ECO:0000256" key="1">
    <source>
        <dbReference type="SAM" id="Phobius"/>
    </source>
</evidence>
<dbReference type="Proteomes" id="UP000280344">
    <property type="component" value="Chromosome"/>
</dbReference>
<sequence length="63" mass="6466">MALGCCIAALVIGLGVIFSEPLAWAGVGVLVLSLALSYVLLKTGKGQPRSLTDTAKGGAWYED</sequence>
<dbReference type="AlphaFoldDB" id="A0A3Q9G3B6"/>
<keyword evidence="1" id="KW-0812">Transmembrane</keyword>
<proteinExistence type="predicted"/>
<keyword evidence="1" id="KW-0472">Membrane</keyword>
<reference evidence="2 3" key="1">
    <citation type="submission" date="2018-12" db="EMBL/GenBank/DDBJ databases">
        <title>Complete genome sequence of Flaviflexus sp. H23T48.</title>
        <authorList>
            <person name="Bae J.-W."/>
            <person name="Lee J.-Y."/>
        </authorList>
    </citation>
    <scope>NUCLEOTIDE SEQUENCE [LARGE SCALE GENOMIC DNA]</scope>
    <source>
        <strain evidence="2 3">H23T48</strain>
    </source>
</reference>
<keyword evidence="3" id="KW-1185">Reference proteome</keyword>
<evidence type="ECO:0000313" key="3">
    <source>
        <dbReference type="Proteomes" id="UP000280344"/>
    </source>
</evidence>
<keyword evidence="1" id="KW-1133">Transmembrane helix</keyword>
<organism evidence="2 3">
    <name type="scientific">Flaviflexus ciconiae</name>
    <dbReference type="NCBI Taxonomy" id="2496867"/>
    <lineage>
        <taxon>Bacteria</taxon>
        <taxon>Bacillati</taxon>
        <taxon>Actinomycetota</taxon>
        <taxon>Actinomycetes</taxon>
        <taxon>Actinomycetales</taxon>
        <taxon>Actinomycetaceae</taxon>
        <taxon>Flaviflexus</taxon>
    </lineage>
</organism>
<dbReference type="EMBL" id="CP034593">
    <property type="protein sequence ID" value="AZQ76628.1"/>
    <property type="molecule type" value="Genomic_DNA"/>
</dbReference>
<protein>
    <submittedName>
        <fullName evidence="2">Uncharacterized protein</fullName>
    </submittedName>
</protein>
<dbReference type="KEGG" id="flh:EJ997_03995"/>